<dbReference type="KEGG" id="dpl:KGM_210194"/>
<reference evidence="1 2" key="1">
    <citation type="journal article" date="2011" name="Cell">
        <title>The monarch butterfly genome yields insights into long-distance migration.</title>
        <authorList>
            <person name="Zhan S."/>
            <person name="Merlin C."/>
            <person name="Boore J.L."/>
            <person name="Reppert S.M."/>
        </authorList>
    </citation>
    <scope>NUCLEOTIDE SEQUENCE [LARGE SCALE GENOMIC DNA]</scope>
    <source>
        <strain evidence="1">F-2</strain>
    </source>
</reference>
<protein>
    <submittedName>
        <fullName evidence="1">Uncharacterized protein</fullName>
    </submittedName>
</protein>
<organism evidence="1 2">
    <name type="scientific">Danaus plexippus plexippus</name>
    <dbReference type="NCBI Taxonomy" id="278856"/>
    <lineage>
        <taxon>Eukaryota</taxon>
        <taxon>Metazoa</taxon>
        <taxon>Ecdysozoa</taxon>
        <taxon>Arthropoda</taxon>
        <taxon>Hexapoda</taxon>
        <taxon>Insecta</taxon>
        <taxon>Pterygota</taxon>
        <taxon>Neoptera</taxon>
        <taxon>Endopterygota</taxon>
        <taxon>Lepidoptera</taxon>
        <taxon>Glossata</taxon>
        <taxon>Ditrysia</taxon>
        <taxon>Papilionoidea</taxon>
        <taxon>Nymphalidae</taxon>
        <taxon>Danainae</taxon>
        <taxon>Danaini</taxon>
        <taxon>Danaina</taxon>
        <taxon>Danaus</taxon>
        <taxon>Danaus</taxon>
    </lineage>
</organism>
<dbReference type="Proteomes" id="UP000007151">
    <property type="component" value="Unassembled WGS sequence"/>
</dbReference>
<accession>A0A212F852</accession>
<evidence type="ECO:0000313" key="2">
    <source>
        <dbReference type="Proteomes" id="UP000007151"/>
    </source>
</evidence>
<name>A0A212F852_DANPL</name>
<dbReference type="EMBL" id="AGBW02009784">
    <property type="protein sequence ID" value="OWR49922.1"/>
    <property type="molecule type" value="Genomic_DNA"/>
</dbReference>
<proteinExistence type="predicted"/>
<comment type="caution">
    <text evidence="1">The sequence shown here is derived from an EMBL/GenBank/DDBJ whole genome shotgun (WGS) entry which is preliminary data.</text>
</comment>
<dbReference type="InParanoid" id="A0A212F852"/>
<gene>
    <name evidence="1" type="ORF">KGM_210194</name>
</gene>
<sequence length="146" mass="16929">MSQPLLYPPQMMQSAFHHPGDRVLHQMQLEWLARTGMFYHRIPELGESLIELLLDCVNNHFWSMEHSSKTHRDIAHKASGVMRMLGDLLSQYRKCFLENTNLIHYRSTYLRLVPCGEMLLSWSKKSALPPSSLTAAMQVAQIDPRH</sequence>
<keyword evidence="2" id="KW-1185">Reference proteome</keyword>
<dbReference type="AlphaFoldDB" id="A0A212F852"/>
<evidence type="ECO:0000313" key="1">
    <source>
        <dbReference type="EMBL" id="OWR49922.1"/>
    </source>
</evidence>